<feature type="domain" description="Phage tail fibre protein N-terminal" evidence="1">
    <location>
        <begin position="4"/>
        <end position="114"/>
    </location>
</feature>
<proteinExistence type="predicted"/>
<dbReference type="EMBL" id="CZBA01000006">
    <property type="protein sequence ID" value="CUP42362.1"/>
    <property type="molecule type" value="Genomic_DNA"/>
</dbReference>
<dbReference type="AlphaFoldDB" id="A0A174N0Z7"/>
<organism evidence="2 3">
    <name type="scientific">Blautia obeum</name>
    <dbReference type="NCBI Taxonomy" id="40520"/>
    <lineage>
        <taxon>Bacteria</taxon>
        <taxon>Bacillati</taxon>
        <taxon>Bacillota</taxon>
        <taxon>Clostridia</taxon>
        <taxon>Lachnospirales</taxon>
        <taxon>Lachnospiraceae</taxon>
        <taxon>Blautia</taxon>
    </lineage>
</organism>
<dbReference type="Pfam" id="PF12571">
    <property type="entry name" value="Phage_tail_fib"/>
    <property type="match status" value="1"/>
</dbReference>
<evidence type="ECO:0000313" key="3">
    <source>
        <dbReference type="Proteomes" id="UP000095413"/>
    </source>
</evidence>
<dbReference type="OrthoDB" id="8687147at2"/>
<evidence type="ECO:0000259" key="1">
    <source>
        <dbReference type="Pfam" id="PF12571"/>
    </source>
</evidence>
<accession>A0A174N0Z7</accession>
<gene>
    <name evidence="2" type="ORF">ERS852533_01301</name>
</gene>
<protein>
    <recommendedName>
        <fullName evidence="1">Phage tail fibre protein N-terminal domain-containing protein</fullName>
    </recommendedName>
</protein>
<reference evidence="2 3" key="1">
    <citation type="submission" date="2015-09" db="EMBL/GenBank/DDBJ databases">
        <authorList>
            <consortium name="Pathogen Informatics"/>
        </authorList>
    </citation>
    <scope>NUCLEOTIDE SEQUENCE [LARGE SCALE GENOMIC DNA]</scope>
    <source>
        <strain evidence="2 3">2789STDY5834921</strain>
    </source>
</reference>
<dbReference type="InterPro" id="IPR022225">
    <property type="entry name" value="Phage_tail_fibre_N"/>
</dbReference>
<name>A0A174N0Z7_9FIRM</name>
<evidence type="ECO:0000313" key="2">
    <source>
        <dbReference type="EMBL" id="CUP42362.1"/>
    </source>
</evidence>
<sequence length="126" mass="13680">MATKSVITKIRRKKMAEASHTTGTVAKITHIALGSGGVNGDGTVIVPLAENVALKKEVVRKPYTSSTKTSDTSYEYTIKLEEDELVGTFISEMALIDEDGDVVAFSNFLAKGKDETEVTFTIEDNY</sequence>
<dbReference type="Proteomes" id="UP000095413">
    <property type="component" value="Unassembled WGS sequence"/>
</dbReference>
<dbReference type="RefSeq" id="WP_055055764.1">
    <property type="nucleotide sequence ID" value="NZ_CZBA01000006.1"/>
</dbReference>